<accession>A0ABS8S119</accession>
<sequence>MMQRSWSVILEVAGGQVPQEPGLGQLGGDELLEDFGARPIKGKLILEMMRMNILMEGQATGGAAVDNQQQKISFGHKHVFAYYPLECYRCGGGGGRNLVV</sequence>
<evidence type="ECO:0000313" key="2">
    <source>
        <dbReference type="Proteomes" id="UP000823775"/>
    </source>
</evidence>
<dbReference type="EMBL" id="JACEIK010000188">
    <property type="protein sequence ID" value="MCD7451955.1"/>
    <property type="molecule type" value="Genomic_DNA"/>
</dbReference>
<name>A0ABS8S119_DATST</name>
<organism evidence="1 2">
    <name type="scientific">Datura stramonium</name>
    <name type="common">Jimsonweed</name>
    <name type="synonym">Common thornapple</name>
    <dbReference type="NCBI Taxonomy" id="4076"/>
    <lineage>
        <taxon>Eukaryota</taxon>
        <taxon>Viridiplantae</taxon>
        <taxon>Streptophyta</taxon>
        <taxon>Embryophyta</taxon>
        <taxon>Tracheophyta</taxon>
        <taxon>Spermatophyta</taxon>
        <taxon>Magnoliopsida</taxon>
        <taxon>eudicotyledons</taxon>
        <taxon>Gunneridae</taxon>
        <taxon>Pentapetalae</taxon>
        <taxon>asterids</taxon>
        <taxon>lamiids</taxon>
        <taxon>Solanales</taxon>
        <taxon>Solanaceae</taxon>
        <taxon>Solanoideae</taxon>
        <taxon>Datureae</taxon>
        <taxon>Datura</taxon>
    </lineage>
</organism>
<evidence type="ECO:0000313" key="1">
    <source>
        <dbReference type="EMBL" id="MCD7451955.1"/>
    </source>
</evidence>
<proteinExistence type="predicted"/>
<reference evidence="1 2" key="1">
    <citation type="journal article" date="2021" name="BMC Genomics">
        <title>Datura genome reveals duplications of psychoactive alkaloid biosynthetic genes and high mutation rate following tissue culture.</title>
        <authorList>
            <person name="Rajewski A."/>
            <person name="Carter-House D."/>
            <person name="Stajich J."/>
            <person name="Litt A."/>
        </authorList>
    </citation>
    <scope>NUCLEOTIDE SEQUENCE [LARGE SCALE GENOMIC DNA]</scope>
    <source>
        <strain evidence="1">AR-01</strain>
    </source>
</reference>
<comment type="caution">
    <text evidence="1">The sequence shown here is derived from an EMBL/GenBank/DDBJ whole genome shotgun (WGS) entry which is preliminary data.</text>
</comment>
<keyword evidence="2" id="KW-1185">Reference proteome</keyword>
<protein>
    <submittedName>
        <fullName evidence="1">Uncharacterized protein</fullName>
    </submittedName>
</protein>
<dbReference type="Proteomes" id="UP000823775">
    <property type="component" value="Unassembled WGS sequence"/>
</dbReference>
<gene>
    <name evidence="1" type="ORF">HAX54_014219</name>
</gene>